<sequence length="574" mass="62749">MSAEEAQPRQSLEFVESSVLEAIAPAASQVDIEEAFNSWDGTVQDDTASILPFVTQRHVLLFDEILPVYVVFRTPLLEDAALKSYLDRLAVSLDVFAFGTAPGPDQEAKALPKELIYSETIKDTNEPTIVLHESGDATHAYVFWKVQVAIARPQGKFHKPAIYFQPIASLKPDVTAKKHESHDDYLTSRVPLALNLLQSFEHDPALAGIHPRLSAMRISKMAPSAPLAREMVRPIKTGQRPLFRVVPPLMWRTRFVKMPTSLADLSLMASLDMEVSQYTSYDIIIKRIGLSLQEGDIKDLTDIDTTTRHSPGDQLSYLYKLTPDLGPDGTPTLGREGHILTLNIEADILVSDDCQPPVSIQWRTAVDFANEQTSSLIKAAHRLSIASHAGGSIKSPDALPAHDTQEATVPSNAISVTITISGPSSVRVGEVFHWDVFMVNRSDKARRLAIMVIAKRKRDVHRPQSSASSIGGHSMGKEELVATAVLDENFVYARQKSAKSGSTELVCLTTDIRLGQLAPGSCYTADLKFIALSAGVQSVECVRVIDLATNETADIRDVPSIVAIEAIETIEATG</sequence>
<dbReference type="GO" id="GO:0006891">
    <property type="term" value="P:intra-Golgi vesicle-mediated transport"/>
    <property type="evidence" value="ECO:0007669"/>
    <property type="project" value="InterPro"/>
</dbReference>
<gene>
    <name evidence="2" type="ORF">ST47_g416</name>
</gene>
<reference evidence="2 3" key="1">
    <citation type="journal article" date="2016" name="Sci. Rep.">
        <title>Draft genome sequencing and secretome analysis of fungal phytopathogen Ascochyta rabiei provides insight into the necrotrophic effector repertoire.</title>
        <authorList>
            <person name="Verma S."/>
            <person name="Gazara R.K."/>
            <person name="Nizam S."/>
            <person name="Parween S."/>
            <person name="Chattopadhyay D."/>
            <person name="Verma P.K."/>
        </authorList>
    </citation>
    <scope>NUCLEOTIDE SEQUENCE [LARGE SCALE GENOMIC DNA]</scope>
    <source>
        <strain evidence="2 3">ArDII</strain>
    </source>
</reference>
<evidence type="ECO:0000313" key="2">
    <source>
        <dbReference type="EMBL" id="KZM28432.1"/>
    </source>
</evidence>
<keyword evidence="3" id="KW-1185">Reference proteome</keyword>
<organism evidence="2 3">
    <name type="scientific">Didymella rabiei</name>
    <name type="common">Chickpea ascochyta blight fungus</name>
    <name type="synonym">Mycosphaerella rabiei</name>
    <dbReference type="NCBI Taxonomy" id="5454"/>
    <lineage>
        <taxon>Eukaryota</taxon>
        <taxon>Fungi</taxon>
        <taxon>Dikarya</taxon>
        <taxon>Ascomycota</taxon>
        <taxon>Pezizomycotina</taxon>
        <taxon>Dothideomycetes</taxon>
        <taxon>Pleosporomycetidae</taxon>
        <taxon>Pleosporales</taxon>
        <taxon>Pleosporineae</taxon>
        <taxon>Didymellaceae</taxon>
        <taxon>Ascochyta</taxon>
    </lineage>
</organism>
<feature type="domain" description="Trafficking protein particle complex II-specific subunit 65 IgD3" evidence="1">
    <location>
        <begin position="398"/>
        <end position="563"/>
    </location>
</feature>
<evidence type="ECO:0000259" key="1">
    <source>
        <dbReference type="Pfam" id="PF12735"/>
    </source>
</evidence>
<dbReference type="AlphaFoldDB" id="A0A163M611"/>
<dbReference type="PANTHER" id="PTHR28159:SF1">
    <property type="entry name" value="TRAFFICKING PROTEIN PARTICLE COMPLEX II-SPECIFIC SUBUNIT 65"/>
    <property type="match status" value="1"/>
</dbReference>
<dbReference type="GO" id="GO:1990071">
    <property type="term" value="C:TRAPPII protein complex"/>
    <property type="evidence" value="ECO:0007669"/>
    <property type="project" value="InterPro"/>
</dbReference>
<dbReference type="GO" id="GO:0005802">
    <property type="term" value="C:trans-Golgi network"/>
    <property type="evidence" value="ECO:0007669"/>
    <property type="project" value="TreeGrafter"/>
</dbReference>
<dbReference type="OrthoDB" id="5345392at2759"/>
<proteinExistence type="predicted"/>
<dbReference type="Proteomes" id="UP000076837">
    <property type="component" value="Unassembled WGS sequence"/>
</dbReference>
<name>A0A163M611_DIDRA</name>
<accession>A0A163M611</accession>
<evidence type="ECO:0000313" key="3">
    <source>
        <dbReference type="Proteomes" id="UP000076837"/>
    </source>
</evidence>
<dbReference type="PANTHER" id="PTHR28159">
    <property type="entry name" value="TRAFFICKING PROTEIN PARTICLE COMPLEX II-SPECIFIC SUBUNIT 65"/>
    <property type="match status" value="1"/>
</dbReference>
<dbReference type="InterPro" id="IPR055420">
    <property type="entry name" value="IgD3_Trs65"/>
</dbReference>
<dbReference type="STRING" id="5454.A0A163M611"/>
<dbReference type="EMBL" id="JYNV01000018">
    <property type="protein sequence ID" value="KZM28432.1"/>
    <property type="molecule type" value="Genomic_DNA"/>
</dbReference>
<protein>
    <recommendedName>
        <fullName evidence="1">Trafficking protein particle complex II-specific subunit 65 IgD3 domain-containing protein</fullName>
    </recommendedName>
</protein>
<comment type="caution">
    <text evidence="2">The sequence shown here is derived from an EMBL/GenBank/DDBJ whole genome shotgun (WGS) entry which is preliminary data.</text>
</comment>
<dbReference type="Pfam" id="PF12735">
    <property type="entry name" value="IgD3_Trs65"/>
    <property type="match status" value="1"/>
</dbReference>
<dbReference type="InterPro" id="IPR024662">
    <property type="entry name" value="Trs65"/>
</dbReference>